<dbReference type="PROSITE" id="PS51421">
    <property type="entry name" value="RAS"/>
    <property type="match status" value="1"/>
</dbReference>
<dbReference type="Pfam" id="PF00071">
    <property type="entry name" value="Ras"/>
    <property type="match status" value="1"/>
</dbReference>
<accession>A0A183IJU5</accession>
<name>A0A183IJU5_9BILA</name>
<protein>
    <submittedName>
        <fullName evidence="5">Ras-related protein Rab-5B</fullName>
    </submittedName>
</protein>
<dbReference type="GO" id="GO:0005525">
    <property type="term" value="F:GTP binding"/>
    <property type="evidence" value="ECO:0007669"/>
    <property type="project" value="InterPro"/>
</dbReference>
<dbReference type="SMART" id="SM00174">
    <property type="entry name" value="RHO"/>
    <property type="match status" value="1"/>
</dbReference>
<evidence type="ECO:0000256" key="2">
    <source>
        <dbReference type="ARBA" id="ARBA00022741"/>
    </source>
</evidence>
<organism evidence="5">
    <name type="scientific">Soboliphyme baturini</name>
    <dbReference type="NCBI Taxonomy" id="241478"/>
    <lineage>
        <taxon>Eukaryota</taxon>
        <taxon>Metazoa</taxon>
        <taxon>Ecdysozoa</taxon>
        <taxon>Nematoda</taxon>
        <taxon>Enoplea</taxon>
        <taxon>Dorylaimia</taxon>
        <taxon>Dioctophymatida</taxon>
        <taxon>Dioctophymatoidea</taxon>
        <taxon>Soboliphymatidae</taxon>
        <taxon>Soboliphyme</taxon>
    </lineage>
</organism>
<dbReference type="PROSITE" id="PS51419">
    <property type="entry name" value="RAB"/>
    <property type="match status" value="1"/>
</dbReference>
<dbReference type="SMART" id="SM00175">
    <property type="entry name" value="RAB"/>
    <property type="match status" value="1"/>
</dbReference>
<evidence type="ECO:0000313" key="3">
    <source>
        <dbReference type="EMBL" id="VDP02704.1"/>
    </source>
</evidence>
<evidence type="ECO:0000256" key="1">
    <source>
        <dbReference type="ARBA" id="ARBA00006270"/>
    </source>
</evidence>
<dbReference type="SUPFAM" id="SSF52540">
    <property type="entry name" value="P-loop containing nucleoside triphosphate hydrolases"/>
    <property type="match status" value="1"/>
</dbReference>
<dbReference type="FunFam" id="3.40.50.300:FF:000808">
    <property type="entry name" value="Small GTP-binding protein, putative"/>
    <property type="match status" value="1"/>
</dbReference>
<keyword evidence="4" id="KW-1185">Reference proteome</keyword>
<dbReference type="Gene3D" id="3.40.50.300">
    <property type="entry name" value="P-loop containing nucleotide triphosphate hydrolases"/>
    <property type="match status" value="1"/>
</dbReference>
<dbReference type="InterPro" id="IPR027417">
    <property type="entry name" value="P-loop_NTPase"/>
</dbReference>
<keyword evidence="2" id="KW-0547">Nucleotide-binding</keyword>
<dbReference type="NCBIfam" id="TIGR00231">
    <property type="entry name" value="small_GTP"/>
    <property type="match status" value="1"/>
</dbReference>
<dbReference type="PANTHER" id="PTHR47978">
    <property type="match status" value="1"/>
</dbReference>
<gene>
    <name evidence="3" type="ORF">SBAD_LOCUS3891</name>
</gene>
<reference evidence="5" key="1">
    <citation type="submission" date="2016-06" db="UniProtKB">
        <authorList>
            <consortium name="WormBaseParasite"/>
        </authorList>
    </citation>
    <scope>IDENTIFICATION</scope>
</reference>
<dbReference type="AlphaFoldDB" id="A0A183IJU5"/>
<dbReference type="EMBL" id="UZAM01008008">
    <property type="protein sequence ID" value="VDP02704.1"/>
    <property type="molecule type" value="Genomic_DNA"/>
</dbReference>
<dbReference type="Proteomes" id="UP000270296">
    <property type="component" value="Unassembled WGS sequence"/>
</dbReference>
<sequence>GVGKSAIAARINNLGFDEYSKPTIGASFSQITVLVDNQSVSLCVWDTAGQERFRAITPLYYRNARVAFVVYDVTDDRSFVDAKSWVEELRTSTYDALLIYLIGNKVDLSHQRKISAEVAREYAESIGASFWETSALANSGRTELVAAQDRLCS</sequence>
<evidence type="ECO:0000313" key="4">
    <source>
        <dbReference type="Proteomes" id="UP000270296"/>
    </source>
</evidence>
<dbReference type="GO" id="GO:0003924">
    <property type="term" value="F:GTPase activity"/>
    <property type="evidence" value="ECO:0007669"/>
    <property type="project" value="InterPro"/>
</dbReference>
<dbReference type="InterPro" id="IPR005225">
    <property type="entry name" value="Small_GTP-bd"/>
</dbReference>
<dbReference type="OrthoDB" id="63533at2759"/>
<dbReference type="InterPro" id="IPR001806">
    <property type="entry name" value="Small_GTPase"/>
</dbReference>
<evidence type="ECO:0000313" key="5">
    <source>
        <dbReference type="WBParaSite" id="SBAD_0000406501-mRNA-1"/>
    </source>
</evidence>
<dbReference type="SMART" id="SM00173">
    <property type="entry name" value="RAS"/>
    <property type="match status" value="1"/>
</dbReference>
<dbReference type="PRINTS" id="PR00449">
    <property type="entry name" value="RASTRNSFRMNG"/>
</dbReference>
<comment type="similarity">
    <text evidence="1">Belongs to the small GTPase superfamily. Rab family.</text>
</comment>
<dbReference type="WBParaSite" id="SBAD_0000406501-mRNA-1">
    <property type="protein sequence ID" value="SBAD_0000406501-mRNA-1"/>
    <property type="gene ID" value="SBAD_0000406501"/>
</dbReference>
<proteinExistence type="inferred from homology"/>
<reference evidence="3 4" key="2">
    <citation type="submission" date="2018-11" db="EMBL/GenBank/DDBJ databases">
        <authorList>
            <consortium name="Pathogen Informatics"/>
        </authorList>
    </citation>
    <scope>NUCLEOTIDE SEQUENCE [LARGE SCALE GENOMIC DNA]</scope>
</reference>